<reference evidence="1" key="1">
    <citation type="submission" date="2015-06" db="UniProtKB">
        <authorList>
            <consortium name="EnsemblPlants"/>
        </authorList>
    </citation>
    <scope>IDENTIFICATION</scope>
</reference>
<sequence length="82" mass="8544">MGASASVPLPVAAALVRPFAPPAAAGVTEGSCYQATSVLLPGRPSPLHAASLCKGNKKISNKTDCQSWTRKTMVAPKIRQRK</sequence>
<protein>
    <submittedName>
        <fullName evidence="1">Uncharacterized protein</fullName>
    </submittedName>
</protein>
<dbReference type="Gramene" id="ORGLA03G0076200.1">
    <property type="protein sequence ID" value="ORGLA03G0076200.1"/>
    <property type="gene ID" value="ORGLA03G0076200"/>
</dbReference>
<reference evidence="1 2" key="2">
    <citation type="submission" date="2018-04" db="EMBL/GenBank/DDBJ databases">
        <title>OglaRS2 (Oryza glaberrima Reference Sequence Version 2).</title>
        <authorList>
            <person name="Zhang J."/>
            <person name="Kudrna D."/>
            <person name="Lee S."/>
            <person name="Talag J."/>
            <person name="Rajasekar S."/>
            <person name="Wing R.A."/>
        </authorList>
    </citation>
    <scope>NUCLEOTIDE SEQUENCE [LARGE SCALE GENOMIC DNA]</scope>
    <source>
        <strain evidence="1 2">cv. IRGC 96717</strain>
    </source>
</reference>
<evidence type="ECO:0000313" key="2">
    <source>
        <dbReference type="Proteomes" id="UP000007306"/>
    </source>
</evidence>
<proteinExistence type="predicted"/>
<keyword evidence="2" id="KW-1185">Reference proteome</keyword>
<organism evidence="1 2">
    <name type="scientific">Oryza glaberrima</name>
    <name type="common">African rice</name>
    <dbReference type="NCBI Taxonomy" id="4538"/>
    <lineage>
        <taxon>Eukaryota</taxon>
        <taxon>Viridiplantae</taxon>
        <taxon>Streptophyta</taxon>
        <taxon>Embryophyta</taxon>
        <taxon>Tracheophyta</taxon>
        <taxon>Spermatophyta</taxon>
        <taxon>Magnoliopsida</taxon>
        <taxon>Liliopsida</taxon>
        <taxon>Poales</taxon>
        <taxon>Poaceae</taxon>
        <taxon>BOP clade</taxon>
        <taxon>Oryzoideae</taxon>
        <taxon>Oryzeae</taxon>
        <taxon>Oryzinae</taxon>
        <taxon>Oryza</taxon>
    </lineage>
</organism>
<evidence type="ECO:0000313" key="1">
    <source>
        <dbReference type="EnsemblPlants" id="ORGLA03G0076200.1"/>
    </source>
</evidence>
<dbReference type="AlphaFoldDB" id="I1P8R6"/>
<dbReference type="EnsemblPlants" id="ORGLA03G0076200.1">
    <property type="protein sequence ID" value="ORGLA03G0076200.1"/>
    <property type="gene ID" value="ORGLA03G0076200"/>
</dbReference>
<name>I1P8R6_ORYGL</name>
<dbReference type="Proteomes" id="UP000007306">
    <property type="component" value="Chromosome 3"/>
</dbReference>
<dbReference type="HOGENOM" id="CLU_2562100_0_0_1"/>
<accession>I1P8R6</accession>